<evidence type="ECO:0000313" key="3">
    <source>
        <dbReference type="EMBL" id="MBF4767184.1"/>
    </source>
</evidence>
<comment type="caution">
    <text evidence="3">The sequence shown here is derived from an EMBL/GenBank/DDBJ whole genome shotgun (WGS) entry which is preliminary data.</text>
</comment>
<dbReference type="Proteomes" id="UP000660668">
    <property type="component" value="Unassembled WGS sequence"/>
</dbReference>
<dbReference type="PANTHER" id="PTHR46268:SF6">
    <property type="entry name" value="UNIVERSAL STRESS PROTEIN UP12"/>
    <property type="match status" value="1"/>
</dbReference>
<accession>A0A930VGN1</accession>
<reference evidence="3" key="1">
    <citation type="submission" date="2020-11" db="EMBL/GenBank/DDBJ databases">
        <title>Nocardioides cynanchi sp. nov., isolated from soil of rhizosphere of Cynanchum wilfordii.</title>
        <authorList>
            <person name="Lee J.-S."/>
            <person name="Suh M.K."/>
            <person name="Kim J.-S."/>
        </authorList>
    </citation>
    <scope>NUCLEOTIDE SEQUENCE</scope>
    <source>
        <strain evidence="3">KCTC 19276</strain>
    </source>
</reference>
<dbReference type="PANTHER" id="PTHR46268">
    <property type="entry name" value="STRESS RESPONSE PROTEIN NHAX"/>
    <property type="match status" value="1"/>
</dbReference>
<sequence>MRDIVTREVVVGVSTAICLPALQAAAQEATRRRCGVQLLHVIAPVYASHPRIEELDQIAGELRQAGMAVLVDAARTLEELLSPRLPSGDVVVSTQLCHGAVVSSLVEASTHACLLVLQQHDERPRLLSIIQAVTARADCPVLVVPERWHPEEPADQAWIVAGVDNASSSARVIRAALTEASRRHARLRLVHGVDDHPKGGDALDASARDAWLRMEHRALEADLSDLCGTRPGVAVTPEVVPQAPAAAVVTRSQGAALVVVGRGHSRLPFVHRPGPVTTDVLLHAGCPVLVVDDEPPGPAPRVRRLSEVAIP</sequence>
<dbReference type="RefSeq" id="WP_194695337.1">
    <property type="nucleotide sequence ID" value="NZ_JADKPO010000005.1"/>
</dbReference>
<evidence type="ECO:0000256" key="1">
    <source>
        <dbReference type="ARBA" id="ARBA00008791"/>
    </source>
</evidence>
<evidence type="ECO:0000313" key="4">
    <source>
        <dbReference type="Proteomes" id="UP000660668"/>
    </source>
</evidence>
<keyword evidence="4" id="KW-1185">Reference proteome</keyword>
<feature type="domain" description="UspA" evidence="2">
    <location>
        <begin position="159"/>
        <end position="291"/>
    </location>
</feature>
<gene>
    <name evidence="3" type="ORF">ISU10_05330</name>
</gene>
<organism evidence="3 4">
    <name type="scientific">Nocardioides agariphilus</name>
    <dbReference type="NCBI Taxonomy" id="433664"/>
    <lineage>
        <taxon>Bacteria</taxon>
        <taxon>Bacillati</taxon>
        <taxon>Actinomycetota</taxon>
        <taxon>Actinomycetes</taxon>
        <taxon>Propionibacteriales</taxon>
        <taxon>Nocardioidaceae</taxon>
        <taxon>Nocardioides</taxon>
    </lineage>
</organism>
<comment type="similarity">
    <text evidence="1">Belongs to the universal stress protein A family.</text>
</comment>
<dbReference type="Pfam" id="PF00582">
    <property type="entry name" value="Usp"/>
    <property type="match status" value="2"/>
</dbReference>
<evidence type="ECO:0000259" key="2">
    <source>
        <dbReference type="Pfam" id="PF00582"/>
    </source>
</evidence>
<protein>
    <submittedName>
        <fullName evidence="3">Universal stress protein</fullName>
    </submittedName>
</protein>
<dbReference type="SUPFAM" id="SSF52402">
    <property type="entry name" value="Adenine nucleotide alpha hydrolases-like"/>
    <property type="match status" value="2"/>
</dbReference>
<name>A0A930VGN1_9ACTN</name>
<dbReference type="Gene3D" id="3.40.50.12370">
    <property type="match status" value="1"/>
</dbReference>
<proteinExistence type="inferred from homology"/>
<feature type="domain" description="UspA" evidence="2">
    <location>
        <begin position="7"/>
        <end position="145"/>
    </location>
</feature>
<dbReference type="AlphaFoldDB" id="A0A930VGN1"/>
<dbReference type="EMBL" id="JADKPO010000005">
    <property type="protein sequence ID" value="MBF4767184.1"/>
    <property type="molecule type" value="Genomic_DNA"/>
</dbReference>
<dbReference type="InterPro" id="IPR006016">
    <property type="entry name" value="UspA"/>
</dbReference>